<comment type="caution">
    <text evidence="1">The sequence shown here is derived from an EMBL/GenBank/DDBJ whole genome shotgun (WGS) entry which is preliminary data.</text>
</comment>
<protein>
    <recommendedName>
        <fullName evidence="3">Replication factor A C-terminal domain-containing protein</fullName>
    </recommendedName>
</protein>
<keyword evidence="2" id="KW-1185">Reference proteome</keyword>
<name>A0A498IJN8_MALDO</name>
<accession>A0A498IJN8</accession>
<dbReference type="Gene3D" id="2.40.50.140">
    <property type="entry name" value="Nucleic acid-binding proteins"/>
    <property type="match status" value="1"/>
</dbReference>
<dbReference type="InterPro" id="IPR012340">
    <property type="entry name" value="NA-bd_OB-fold"/>
</dbReference>
<evidence type="ECO:0008006" key="3">
    <source>
        <dbReference type="Google" id="ProtNLM"/>
    </source>
</evidence>
<dbReference type="EMBL" id="RDQH01000338">
    <property type="protein sequence ID" value="RXH81473.1"/>
    <property type="molecule type" value="Genomic_DNA"/>
</dbReference>
<evidence type="ECO:0000313" key="2">
    <source>
        <dbReference type="Proteomes" id="UP000290289"/>
    </source>
</evidence>
<proteinExistence type="predicted"/>
<evidence type="ECO:0000313" key="1">
    <source>
        <dbReference type="EMBL" id="RXH81473.1"/>
    </source>
</evidence>
<reference evidence="1 2" key="1">
    <citation type="submission" date="2018-10" db="EMBL/GenBank/DDBJ databases">
        <title>A high-quality apple genome assembly.</title>
        <authorList>
            <person name="Hu J."/>
        </authorList>
    </citation>
    <scope>NUCLEOTIDE SEQUENCE [LARGE SCALE GENOMIC DNA]</scope>
    <source>
        <strain evidence="2">cv. HFTH1</strain>
        <tissue evidence="1">Young leaf</tissue>
    </source>
</reference>
<dbReference type="AlphaFoldDB" id="A0A498IJN8"/>
<gene>
    <name evidence="1" type="ORF">DVH24_034894</name>
</gene>
<sequence length="176" mass="20665">MVTFEELGYLDPDLYKVHIMLIFYHVKSKPSYSLFTSFTATFYLMIINDVNIFLNILQDDTFLYKASIKRFNTRYEWWYATCLTCAKQMYNEWSIDLSKTSKSNPNSLVIIQILYKVFLVLKDETNEINALIIGKSGEKVFGAPCKDLVFNQRSADQKQLLSEFLRLIGQRKKIHL</sequence>
<dbReference type="SUPFAM" id="SSF50249">
    <property type="entry name" value="Nucleic acid-binding proteins"/>
    <property type="match status" value="1"/>
</dbReference>
<organism evidence="1 2">
    <name type="scientific">Malus domestica</name>
    <name type="common">Apple</name>
    <name type="synonym">Pyrus malus</name>
    <dbReference type="NCBI Taxonomy" id="3750"/>
    <lineage>
        <taxon>Eukaryota</taxon>
        <taxon>Viridiplantae</taxon>
        <taxon>Streptophyta</taxon>
        <taxon>Embryophyta</taxon>
        <taxon>Tracheophyta</taxon>
        <taxon>Spermatophyta</taxon>
        <taxon>Magnoliopsida</taxon>
        <taxon>eudicotyledons</taxon>
        <taxon>Gunneridae</taxon>
        <taxon>Pentapetalae</taxon>
        <taxon>rosids</taxon>
        <taxon>fabids</taxon>
        <taxon>Rosales</taxon>
        <taxon>Rosaceae</taxon>
        <taxon>Amygdaloideae</taxon>
        <taxon>Maleae</taxon>
        <taxon>Malus</taxon>
    </lineage>
</organism>
<dbReference type="Proteomes" id="UP000290289">
    <property type="component" value="Chromosome 12"/>
</dbReference>